<organism evidence="2">
    <name type="scientific">Vibrio cyclitrophicus</name>
    <dbReference type="NCBI Taxonomy" id="47951"/>
    <lineage>
        <taxon>Bacteria</taxon>
        <taxon>Pseudomonadati</taxon>
        <taxon>Pseudomonadota</taxon>
        <taxon>Gammaproteobacteria</taxon>
        <taxon>Vibrionales</taxon>
        <taxon>Vibrionaceae</taxon>
        <taxon>Vibrio</taxon>
    </lineage>
</organism>
<gene>
    <name evidence="2" type="ORF">BCS90_11480</name>
</gene>
<comment type="caution">
    <text evidence="2">The sequence shown here is derived from an EMBL/GenBank/DDBJ whole genome shotgun (WGS) entry which is preliminary data.</text>
</comment>
<feature type="region of interest" description="Disordered" evidence="1">
    <location>
        <begin position="1"/>
        <end position="28"/>
    </location>
</feature>
<dbReference type="AlphaFoldDB" id="A0A7Z1S427"/>
<accession>A0A7Z1S427</accession>
<name>A0A7Z1S427_9VIBR</name>
<feature type="compositionally biased region" description="Basic and acidic residues" evidence="1">
    <location>
        <begin position="1"/>
        <end position="14"/>
    </location>
</feature>
<evidence type="ECO:0000313" key="2">
    <source>
        <dbReference type="EMBL" id="PMP31607.1"/>
    </source>
</evidence>
<reference evidence="2" key="1">
    <citation type="submission" date="2016-07" db="EMBL/GenBank/DDBJ databases">
        <authorList>
            <person name="Kauffman K."/>
            <person name="Arevalo P."/>
            <person name="Polz M.F."/>
        </authorList>
    </citation>
    <scope>NUCLEOTIDE SEQUENCE</scope>
    <source>
        <strain evidence="2">10N.222.46.E12</strain>
    </source>
</reference>
<dbReference type="RefSeq" id="WP_154723884.1">
    <property type="nucleotide sequence ID" value="NZ_CP170591.1"/>
</dbReference>
<proteinExistence type="predicted"/>
<dbReference type="EMBL" id="MDBS01000017">
    <property type="protein sequence ID" value="PMP31607.1"/>
    <property type="molecule type" value="Genomic_DNA"/>
</dbReference>
<sequence length="225" mass="25511">MSNKKQGRDNKASTDELNLTHLLPTPNGNDVRDEVNAIFHKMSCSEHETNKFDAECCKKVADKLTHLYASRGIISGDLTEHHKQIVDFSPEVELQRYLEGQAEDELLCSAQCQSSNHQPNASPPEYPIDTLNDRILAIVAEGKYLESRMKELGAKGGGISTMKRSIKYKLPDWVLKHCDVISEIHFKALHRLDYNVSRQETESFLEACSQLRAGFFCVDDNRDEQ</sequence>
<evidence type="ECO:0000256" key="1">
    <source>
        <dbReference type="SAM" id="MobiDB-lite"/>
    </source>
</evidence>
<protein>
    <submittedName>
        <fullName evidence="2">Uncharacterized protein</fullName>
    </submittedName>
</protein>
<reference evidence="2" key="2">
    <citation type="journal article" date="2018" name="Nature">
        <title>A major lineage of non-tailed dsDNA viruses as unrecognized killers of marine bacteria.</title>
        <authorList>
            <person name="Kauffman K.M."/>
            <person name="Hussain F.A."/>
            <person name="Yang J."/>
            <person name="Arevalo P."/>
            <person name="Brown J.M."/>
            <person name="Chang W.K."/>
            <person name="VanInsberghe D."/>
            <person name="Elsherbini J."/>
            <person name="Sharma R.S."/>
            <person name="Cutler M.B."/>
            <person name="Kelly L."/>
            <person name="Polz M.F."/>
        </authorList>
    </citation>
    <scope>NUCLEOTIDE SEQUENCE</scope>
    <source>
        <strain evidence="2">10N.222.46.E12</strain>
    </source>
</reference>